<keyword evidence="6" id="KW-1185">Reference proteome</keyword>
<dbReference type="InterPro" id="IPR036546">
    <property type="entry name" value="MED15_KIX"/>
</dbReference>
<dbReference type="GO" id="GO:0005634">
    <property type="term" value="C:nucleus"/>
    <property type="evidence" value="ECO:0007669"/>
    <property type="project" value="UniProtKB-SubCell"/>
</dbReference>
<name>A0A8T0PR34_PANVG</name>
<evidence type="ECO:0000256" key="1">
    <source>
        <dbReference type="ARBA" id="ARBA00004123"/>
    </source>
</evidence>
<dbReference type="EMBL" id="CM029050">
    <property type="protein sequence ID" value="KAG2564817.1"/>
    <property type="molecule type" value="Genomic_DNA"/>
</dbReference>
<gene>
    <name evidence="5" type="ORF">PVAP13_7NG022200</name>
</gene>
<feature type="region of interest" description="Disordered" evidence="3">
    <location>
        <begin position="117"/>
        <end position="139"/>
    </location>
</feature>
<organism evidence="5 6">
    <name type="scientific">Panicum virgatum</name>
    <name type="common">Blackwell switchgrass</name>
    <dbReference type="NCBI Taxonomy" id="38727"/>
    <lineage>
        <taxon>Eukaryota</taxon>
        <taxon>Viridiplantae</taxon>
        <taxon>Streptophyta</taxon>
        <taxon>Embryophyta</taxon>
        <taxon>Tracheophyta</taxon>
        <taxon>Spermatophyta</taxon>
        <taxon>Magnoliopsida</taxon>
        <taxon>Liliopsida</taxon>
        <taxon>Poales</taxon>
        <taxon>Poaceae</taxon>
        <taxon>PACMAD clade</taxon>
        <taxon>Panicoideae</taxon>
        <taxon>Panicodae</taxon>
        <taxon>Paniceae</taxon>
        <taxon>Panicinae</taxon>
        <taxon>Panicum</taxon>
        <taxon>Panicum sect. Hiantes</taxon>
    </lineage>
</organism>
<dbReference type="InterPro" id="IPR036529">
    <property type="entry name" value="KIX_dom_sf"/>
</dbReference>
<dbReference type="AlphaFoldDB" id="A0A8T0PR34"/>
<comment type="caution">
    <text evidence="5">The sequence shown here is derived from an EMBL/GenBank/DDBJ whole genome shotgun (WGS) entry which is preliminary data.</text>
</comment>
<evidence type="ECO:0000313" key="5">
    <source>
        <dbReference type="EMBL" id="KAG2564817.1"/>
    </source>
</evidence>
<protein>
    <recommendedName>
        <fullName evidence="4">Mediator complex subunit 15 KIX domain-containing protein</fullName>
    </recommendedName>
</protein>
<proteinExistence type="predicted"/>
<evidence type="ECO:0000256" key="2">
    <source>
        <dbReference type="ARBA" id="ARBA00023242"/>
    </source>
</evidence>
<dbReference type="GO" id="GO:0003712">
    <property type="term" value="F:transcription coregulator activity"/>
    <property type="evidence" value="ECO:0007669"/>
    <property type="project" value="InterPro"/>
</dbReference>
<feature type="domain" description="Mediator complex subunit 15 KIX" evidence="4">
    <location>
        <begin position="13"/>
        <end position="86"/>
    </location>
</feature>
<dbReference type="Pfam" id="PF16987">
    <property type="entry name" value="KIX_2"/>
    <property type="match status" value="1"/>
</dbReference>
<comment type="subcellular location">
    <subcellularLocation>
        <location evidence="1">Nucleus</location>
    </subcellularLocation>
</comment>
<dbReference type="Gene3D" id="1.10.246.20">
    <property type="entry name" value="Coactivator CBP, KIX domain"/>
    <property type="match status" value="1"/>
</dbReference>
<keyword evidence="2" id="KW-0539">Nucleus</keyword>
<accession>A0A8T0PR34</accession>
<evidence type="ECO:0000256" key="3">
    <source>
        <dbReference type="SAM" id="MobiDB-lite"/>
    </source>
</evidence>
<dbReference type="Proteomes" id="UP000823388">
    <property type="component" value="Chromosome 7N"/>
</dbReference>
<reference evidence="5" key="1">
    <citation type="submission" date="2020-05" db="EMBL/GenBank/DDBJ databases">
        <title>WGS assembly of Panicum virgatum.</title>
        <authorList>
            <person name="Lovell J.T."/>
            <person name="Jenkins J."/>
            <person name="Shu S."/>
            <person name="Juenger T.E."/>
            <person name="Schmutz J."/>
        </authorList>
    </citation>
    <scope>NUCLEOTIDE SEQUENCE</scope>
    <source>
        <strain evidence="5">AP13</strain>
    </source>
</reference>
<evidence type="ECO:0000259" key="4">
    <source>
        <dbReference type="Pfam" id="PF16987"/>
    </source>
</evidence>
<dbReference type="GO" id="GO:0006355">
    <property type="term" value="P:regulation of DNA-templated transcription"/>
    <property type="evidence" value="ECO:0007669"/>
    <property type="project" value="InterPro"/>
</dbReference>
<evidence type="ECO:0000313" key="6">
    <source>
        <dbReference type="Proteomes" id="UP000823388"/>
    </source>
</evidence>
<sequence>MQDDDSTAEGPCPWRQDLDPLLRPQVLEKIARTLAQVYHGQLDSTADLNGVAARFENKVFQEANSKGDYLRRVSYKLSTLELQKQKLLQRAASIHHHQVQMGSHMRPVNAIHAINGGNSSTQVPSISTHGRQSSQLQSLPTTSLVSGLVPNQNVACPSAQNITSTLSKNI</sequence>
<feature type="compositionally biased region" description="Polar residues" evidence="3">
    <location>
        <begin position="117"/>
        <end position="131"/>
    </location>
</feature>